<evidence type="ECO:0000256" key="2">
    <source>
        <dbReference type="SAM" id="Phobius"/>
    </source>
</evidence>
<feature type="transmembrane region" description="Helical" evidence="2">
    <location>
        <begin position="358"/>
        <end position="374"/>
    </location>
</feature>
<accession>A0A9W8CGH6</accession>
<dbReference type="Proteomes" id="UP001164776">
    <property type="component" value="Unassembled WGS sequence"/>
</dbReference>
<feature type="region of interest" description="Disordered" evidence="1">
    <location>
        <begin position="849"/>
        <end position="872"/>
    </location>
</feature>
<dbReference type="PANTHER" id="PTHR31325">
    <property type="entry name" value="OS01G0798800 PROTEIN-RELATED"/>
    <property type="match status" value="1"/>
</dbReference>
<keyword evidence="2" id="KW-0472">Membrane</keyword>
<feature type="transmembrane region" description="Helical" evidence="2">
    <location>
        <begin position="24"/>
        <end position="48"/>
    </location>
</feature>
<dbReference type="AlphaFoldDB" id="A0A9W8CGH6"/>
<feature type="compositionally biased region" description="Basic and acidic residues" evidence="1">
    <location>
        <begin position="855"/>
        <end position="872"/>
    </location>
</feature>
<evidence type="ECO:0000313" key="4">
    <source>
        <dbReference type="EMBL" id="KAJ1256857.1"/>
    </source>
</evidence>
<protein>
    <recommendedName>
        <fullName evidence="3">DUF4220 domain-containing protein</fullName>
    </recommendedName>
</protein>
<dbReference type="OrthoDB" id="690787at2759"/>
<dbReference type="Pfam" id="PF13968">
    <property type="entry name" value="DUF4220"/>
    <property type="match status" value="1"/>
</dbReference>
<feature type="domain" description="DUF4220" evidence="3">
    <location>
        <begin position="67"/>
        <end position="441"/>
    </location>
</feature>
<gene>
    <name evidence="4" type="ORF">BS78_K288000</name>
</gene>
<reference evidence="4 5" key="1">
    <citation type="submission" date="2022-10" db="EMBL/GenBank/DDBJ databases">
        <title>WGS assembly of Paspalum vaginatum 540-79.</title>
        <authorList>
            <person name="Sun G."/>
            <person name="Wase N."/>
            <person name="Shu S."/>
            <person name="Jenkins J."/>
            <person name="Zhou B."/>
            <person name="Torres-Rodriguez J."/>
            <person name="Chen C."/>
            <person name="Sandor L."/>
            <person name="Plott C."/>
            <person name="Yoshinga Y."/>
            <person name="Daum C."/>
            <person name="Qi P."/>
            <person name="Barry K."/>
            <person name="Lipzen A."/>
            <person name="Berry L."/>
            <person name="Pedersen C."/>
            <person name="Gottilla T."/>
            <person name="Foltz A."/>
            <person name="Yu H."/>
            <person name="O'Malley R."/>
            <person name="Zhang C."/>
            <person name="Devos K."/>
            <person name="Sigmon B."/>
            <person name="Yu B."/>
            <person name="Obata T."/>
            <person name="Schmutz J."/>
            <person name="Schnable J."/>
        </authorList>
    </citation>
    <scope>NUCLEOTIDE SEQUENCE [LARGE SCALE GENOMIC DNA]</scope>
    <source>
        <strain evidence="5">cv. 540-79</strain>
    </source>
</reference>
<proteinExistence type="predicted"/>
<keyword evidence="2" id="KW-0812">Transmembrane</keyword>
<dbReference type="InterPro" id="IPR025315">
    <property type="entry name" value="DUF4220"/>
</dbReference>
<sequence>MMTLKDIHGILSSLFIMLNKKTLILFRIEFLVVLSTVLFLAMFIMDIFRRYHLHNSVMKAIFSIFDAVSDSIVTYLLGAMQTTPFKNQLFPVWGLVLVILRYSVGFISGYGVPDIGGRRFTEWRNVVKLLGSAFLNWTRGSRFARPLWSLWALQIVRSFYRFWCHIPASNSTWHGKSSEIISESMRAHHEEMEGHTYFVYGELVELQKPQYVLHIKESPSPVTLSMILDCSSELKDKDEINDLSLAFALSRLLRCRLEGVQLQRAIIHDINRSPVKKIIMDDSDDARHTSKIMETQLAFVNDYFNTRFPMVFWRGLGSLYISLLLSLVTIGVVLWLSLDIVKVYKPPEHELVHVVNGVNVDMIITWVFMFFVMFKEIWEMVIYLLSDWTRLLLVCAFAWQRSSPRHRDNPYVLKKLISSLFTSRITAKRWHGLLDQYVFVQSYDYITEQWNWMHNLTTGVVPKRDNGAKPGDSIHIPDCVRSQVLKKLRALLDLDLQEKRNSDGTVNKDGHCLPKVIKTLSDVRARRLYGWACFELHTSSQVILVWHIATSFCEMALAKEHNFALDNPGCVNWILSLFMFTSKQFLIDVDQKKKKKKKKKQKQKEKEKETEFMRYLRSCFADCCSSKSKEVKKKELPEQVVDLYVIANSLSRYCAYLLVSKPDLIPDSFLMPKMVFQTTVKIARDDILRHCDSLESRYTKLRLEAYIAKEDCENVKQGENVVRQGALLGKLLLDNEGVEGCWEILAGVWAELLVHLAPSWNAEAHKKCIESGGEFITNIWALLWHCGIDKSRLWPVDDADENNGCVADPRLDDDDDRYTLQETVPQAEAESKNQQIQNVVHEEETEIVVEAEEPESSKLRSSEPRGMDTIRS</sequence>
<feature type="transmembrane region" description="Helical" evidence="2">
    <location>
        <begin position="317"/>
        <end position="338"/>
    </location>
</feature>
<organism evidence="4 5">
    <name type="scientific">Paspalum vaginatum</name>
    <name type="common">seashore paspalum</name>
    <dbReference type="NCBI Taxonomy" id="158149"/>
    <lineage>
        <taxon>Eukaryota</taxon>
        <taxon>Viridiplantae</taxon>
        <taxon>Streptophyta</taxon>
        <taxon>Embryophyta</taxon>
        <taxon>Tracheophyta</taxon>
        <taxon>Spermatophyta</taxon>
        <taxon>Magnoliopsida</taxon>
        <taxon>Liliopsida</taxon>
        <taxon>Poales</taxon>
        <taxon>Poaceae</taxon>
        <taxon>PACMAD clade</taxon>
        <taxon>Panicoideae</taxon>
        <taxon>Andropogonodae</taxon>
        <taxon>Paspaleae</taxon>
        <taxon>Paspalinae</taxon>
        <taxon>Paspalum</taxon>
    </lineage>
</organism>
<keyword evidence="2" id="KW-1133">Transmembrane helix</keyword>
<name>A0A9W8CGH6_9POAL</name>
<evidence type="ECO:0000313" key="5">
    <source>
        <dbReference type="Proteomes" id="UP001164776"/>
    </source>
</evidence>
<dbReference type="InterPro" id="IPR007658">
    <property type="entry name" value="DUF594"/>
</dbReference>
<dbReference type="Pfam" id="PF04578">
    <property type="entry name" value="DUF594"/>
    <property type="match status" value="1"/>
</dbReference>
<dbReference type="EMBL" id="MU629465">
    <property type="protein sequence ID" value="KAJ1256857.1"/>
    <property type="molecule type" value="Genomic_DNA"/>
</dbReference>
<comment type="caution">
    <text evidence="4">The sequence shown here is derived from an EMBL/GenBank/DDBJ whole genome shotgun (WGS) entry which is preliminary data.</text>
</comment>
<feature type="transmembrane region" description="Helical" evidence="2">
    <location>
        <begin position="60"/>
        <end position="78"/>
    </location>
</feature>
<evidence type="ECO:0000256" key="1">
    <source>
        <dbReference type="SAM" id="MobiDB-lite"/>
    </source>
</evidence>
<feature type="transmembrane region" description="Helical" evidence="2">
    <location>
        <begin position="90"/>
        <end position="112"/>
    </location>
</feature>
<keyword evidence="5" id="KW-1185">Reference proteome</keyword>
<evidence type="ECO:0000259" key="3">
    <source>
        <dbReference type="Pfam" id="PF13968"/>
    </source>
</evidence>